<dbReference type="Proteomes" id="UP001642464">
    <property type="component" value="Unassembled WGS sequence"/>
</dbReference>
<reference evidence="3 4" key="1">
    <citation type="submission" date="2024-02" db="EMBL/GenBank/DDBJ databases">
        <authorList>
            <person name="Chen Y."/>
            <person name="Shah S."/>
            <person name="Dougan E. K."/>
            <person name="Thang M."/>
            <person name="Chan C."/>
        </authorList>
    </citation>
    <scope>NUCLEOTIDE SEQUENCE [LARGE SCALE GENOMIC DNA]</scope>
</reference>
<dbReference type="Gene3D" id="3.40.50.12780">
    <property type="entry name" value="N-terminal domain of ligase-like"/>
    <property type="match status" value="1"/>
</dbReference>
<keyword evidence="4" id="KW-1185">Reference proteome</keyword>
<dbReference type="InterPro" id="IPR000873">
    <property type="entry name" value="AMP-dep_synth/lig_dom"/>
</dbReference>
<evidence type="ECO:0000259" key="2">
    <source>
        <dbReference type="Pfam" id="PF00501"/>
    </source>
</evidence>
<proteinExistence type="predicted"/>
<dbReference type="Pfam" id="PF00501">
    <property type="entry name" value="AMP-binding"/>
    <property type="match status" value="1"/>
</dbReference>
<dbReference type="InterPro" id="IPR009091">
    <property type="entry name" value="RCC1/BLIP-II"/>
</dbReference>
<sequence>MAHHGAPSQLRKAAEPAKSAPKLNHQLTCVSKSLYPLQVLVKGGKDLMRRCARKVADVLQKGAFVLSTEQVGMFSQCGPSDFGRALLIELRALKGLDKDVHLSLQDDDLRSDAELDRHAARDALRAEALGELDQMEVPHFHPNGPGGGPEMSEESNGDRAHGGTILFGLGKPSEVDSVTLSRSCVYWTSSLFGYSLRQAELPGPPRRALVKGRFALEKAAGEVKLMDLFWGYEKLEPWKTLGSLKIPPGEVVSASVWRPRLCASKSHSDAFAVLEEDAVLWGDPLVEPMSRLELPEVQEVKISSGAFAALLSDGSIYAWGAFFSGGHLGSKRKDLWQVQQLEASHRAFAALRSDGRVITWGDVVFGGDSSEVEDELQQVRKIFASRRAFAALREDGRVVTWGDGAFGGDSSDVQEELMDVVHIAATERAFAALSADGRVITWGDRAFGGHCGAPEARLRDVRMIQASHRAFAAFSAETGLVSWGDPDFGGDSRAVPQDVHVLNIQSTAGAFAAILDTGEVISWGHADLGGDSTAVHDALQQIQQIESTSGAFAAIRADGQVITWGSFFAGADNSAVLCKPEDLKGSASSFLALKDGLLTAWGRGTFGDRNSGPPFDPGDIEDTCEAESTLSEYVTKLGVEEAQLDQWAVSPIVLLLSSGMSLEARQAIEEQVAQLFGDPQELWQRLQSVLGPVLGSDNDLHRLRQAMKDGQAMALRDRSEQWVCDDWRLEMDEGELWHFSGQICAHFLQLGLRGEIEPSSGVFLQPGRVWYSACVAAWRLGLPVVPLEEDFAKEPLAAARAQRALAELRPQAVLCTGALELEIEDCLRVSLEQLQKVLAADVMAIPSFPVAPETVLCYVYTGGTTRHSKCVAITHQMALWEVEHYATALKGLAGNTDRMLQYASAYWGAALFGQMDLALAFGACSVIHLAKQPEDIAVACRNFNITVLGIVPSQLRAWPGVKARPSSLRLLVTWAERTPPKLAREWKSEIPVIELLIASDQVLTSHRLSRFLFVWLFRRRGVFKGSGCPVISFHVHRGEYWLSFFSECFVWTDVDGVERHVLHPLPQLDFKLLKEDGSEAAPGESGELFLSGSTVFAGYVEETGAVWGFERVALIIDALGSPWVNRFERATEMCSSTDTAHRVLLILCLYT</sequence>
<name>A0ABP0HLT4_9DINO</name>
<evidence type="ECO:0000256" key="1">
    <source>
        <dbReference type="SAM" id="MobiDB-lite"/>
    </source>
</evidence>
<organism evidence="3 4">
    <name type="scientific">Durusdinium trenchii</name>
    <dbReference type="NCBI Taxonomy" id="1381693"/>
    <lineage>
        <taxon>Eukaryota</taxon>
        <taxon>Sar</taxon>
        <taxon>Alveolata</taxon>
        <taxon>Dinophyceae</taxon>
        <taxon>Suessiales</taxon>
        <taxon>Symbiodiniaceae</taxon>
        <taxon>Durusdinium</taxon>
    </lineage>
</organism>
<dbReference type="InterPro" id="IPR051553">
    <property type="entry name" value="Ran_GTPase-activating"/>
</dbReference>
<dbReference type="PANTHER" id="PTHR45982">
    <property type="entry name" value="REGULATOR OF CHROMOSOME CONDENSATION"/>
    <property type="match status" value="1"/>
</dbReference>
<dbReference type="Gene3D" id="2.130.10.30">
    <property type="entry name" value="Regulator of chromosome condensation 1/beta-lactamase-inhibitor protein II"/>
    <property type="match status" value="2"/>
</dbReference>
<gene>
    <name evidence="3" type="ORF">SCF082_LOCUS2362</name>
</gene>
<evidence type="ECO:0000313" key="3">
    <source>
        <dbReference type="EMBL" id="CAK8990743.1"/>
    </source>
</evidence>
<comment type="caution">
    <text evidence="3">The sequence shown here is derived from an EMBL/GenBank/DDBJ whole genome shotgun (WGS) entry which is preliminary data.</text>
</comment>
<feature type="region of interest" description="Disordered" evidence="1">
    <location>
        <begin position="1"/>
        <end position="22"/>
    </location>
</feature>
<dbReference type="SUPFAM" id="SSF50985">
    <property type="entry name" value="RCC1/BLIP-II"/>
    <property type="match status" value="1"/>
</dbReference>
<dbReference type="SUPFAM" id="SSF56801">
    <property type="entry name" value="Acetyl-CoA synthetase-like"/>
    <property type="match status" value="1"/>
</dbReference>
<accession>A0ABP0HLT4</accession>
<protein>
    <submittedName>
        <fullName evidence="3">E3 ubiquitin-protein ligase HERC2 (HECT domain and RCC1-like domain-containing protein 2) (HECT-type E3 ubiquitin transferase HERC2)</fullName>
    </submittedName>
</protein>
<feature type="region of interest" description="Disordered" evidence="1">
    <location>
        <begin position="134"/>
        <end position="163"/>
    </location>
</feature>
<dbReference type="PANTHER" id="PTHR45982:SF1">
    <property type="entry name" value="REGULATOR OF CHROMOSOME CONDENSATION"/>
    <property type="match status" value="1"/>
</dbReference>
<dbReference type="EMBL" id="CAXAMM010001148">
    <property type="protein sequence ID" value="CAK8990743.1"/>
    <property type="molecule type" value="Genomic_DNA"/>
</dbReference>
<dbReference type="InterPro" id="IPR042099">
    <property type="entry name" value="ANL_N_sf"/>
</dbReference>
<feature type="domain" description="AMP-dependent synthetase/ligase" evidence="2">
    <location>
        <begin position="735"/>
        <end position="992"/>
    </location>
</feature>
<evidence type="ECO:0000313" key="4">
    <source>
        <dbReference type="Proteomes" id="UP001642464"/>
    </source>
</evidence>